<organism evidence="2 3">
    <name type="scientific">Schinkia azotoformans MEV2011</name>
    <dbReference type="NCBI Taxonomy" id="1348973"/>
    <lineage>
        <taxon>Bacteria</taxon>
        <taxon>Bacillati</taxon>
        <taxon>Bacillota</taxon>
        <taxon>Bacilli</taxon>
        <taxon>Bacillales</taxon>
        <taxon>Bacillaceae</taxon>
        <taxon>Calidifontibacillus/Schinkia group</taxon>
        <taxon>Schinkia</taxon>
    </lineage>
</organism>
<dbReference type="Proteomes" id="UP000027936">
    <property type="component" value="Unassembled WGS sequence"/>
</dbReference>
<comment type="similarity">
    <text evidence="1">Belongs to the FPP/GGPP synthase family.</text>
</comment>
<proteinExistence type="inferred from homology"/>
<dbReference type="Gene3D" id="1.10.600.10">
    <property type="entry name" value="Farnesyl Diphosphate Synthase"/>
    <property type="match status" value="1"/>
</dbReference>
<name>A0A072P2D5_SCHAZ</name>
<evidence type="ECO:0000313" key="3">
    <source>
        <dbReference type="Proteomes" id="UP000027936"/>
    </source>
</evidence>
<keyword evidence="1" id="KW-0808">Transferase</keyword>
<dbReference type="Pfam" id="PF00348">
    <property type="entry name" value="polyprenyl_synt"/>
    <property type="match status" value="1"/>
</dbReference>
<dbReference type="PATRIC" id="fig|1348973.3.peg.1365"/>
<dbReference type="EMBL" id="JJRY01000003">
    <property type="protein sequence ID" value="KEF39620.1"/>
    <property type="molecule type" value="Genomic_DNA"/>
</dbReference>
<dbReference type="InterPro" id="IPR000092">
    <property type="entry name" value="Polyprenyl_synt"/>
</dbReference>
<dbReference type="SUPFAM" id="SSF48576">
    <property type="entry name" value="Terpenoid synthases"/>
    <property type="match status" value="1"/>
</dbReference>
<dbReference type="GO" id="GO:0004659">
    <property type="term" value="F:prenyltransferase activity"/>
    <property type="evidence" value="ECO:0007669"/>
    <property type="project" value="InterPro"/>
</dbReference>
<dbReference type="CDD" id="cd00867">
    <property type="entry name" value="Trans_IPPS"/>
    <property type="match status" value="1"/>
</dbReference>
<evidence type="ECO:0000256" key="1">
    <source>
        <dbReference type="RuleBase" id="RU004466"/>
    </source>
</evidence>
<dbReference type="RefSeq" id="WP_051678089.1">
    <property type="nucleotide sequence ID" value="NZ_JJRY01000003.1"/>
</dbReference>
<reference evidence="2 3" key="1">
    <citation type="submission" date="2014-04" db="EMBL/GenBank/DDBJ databases">
        <title>Draft genome sequence of Bacillus azotoformans MEV2011, a (co-) denitrifying strain unable to grow in the presence of oxygen.</title>
        <authorList>
            <person name="Nielsen M."/>
            <person name="Schreiber L."/>
            <person name="Finster K."/>
            <person name="Schramm A."/>
        </authorList>
    </citation>
    <scope>NUCLEOTIDE SEQUENCE [LARGE SCALE GENOMIC DNA]</scope>
    <source>
        <strain evidence="2 3">MEV2011</strain>
    </source>
</reference>
<protein>
    <submittedName>
        <fullName evidence="2">Geranylgeranyl pyrophosphate synthase</fullName>
    </submittedName>
</protein>
<dbReference type="OrthoDB" id="1792811at2"/>
<dbReference type="SFLD" id="SFLDS00005">
    <property type="entry name" value="Isoprenoid_Synthase_Type_I"/>
    <property type="match status" value="1"/>
</dbReference>
<dbReference type="AlphaFoldDB" id="A0A072P2D5"/>
<dbReference type="GO" id="GO:0008299">
    <property type="term" value="P:isoprenoid biosynthetic process"/>
    <property type="evidence" value="ECO:0007669"/>
    <property type="project" value="InterPro"/>
</dbReference>
<comment type="caution">
    <text evidence="2">The sequence shown here is derived from an EMBL/GenBank/DDBJ whole genome shotgun (WGS) entry which is preliminary data.</text>
</comment>
<sequence>MNDIYLKEMLYPISLLEDPLLKEQLHHYISFKSDNGLPFAQLVVSHYQIFGGRSELIYRVAAGIELLILSFDIFDDIEDKDQSPAPWNNEKEDLTINVATALFKLSHVTLDNTLSQFNNGDKAKTYFNHLSLSAIDGQHQDLQNLIYNEHDYFNVTMKKSGALVALACTIGAILVADNNTDSISHYGQLLGVTSQIQNDIEDILRLDKKNDLLYKKKTLPILFLLGDKREEFACIQEYYQGLCNFEYMETILPQFVL</sequence>
<evidence type="ECO:0000313" key="2">
    <source>
        <dbReference type="EMBL" id="KEF39620.1"/>
    </source>
</evidence>
<dbReference type="InterPro" id="IPR008949">
    <property type="entry name" value="Isoprenoid_synthase_dom_sf"/>
</dbReference>
<gene>
    <name evidence="2" type="ORF">M670_01397</name>
</gene>
<dbReference type="SFLD" id="SFLDG01211">
    <property type="entry name" value="Competence_Regulatory_Protein"/>
    <property type="match status" value="1"/>
</dbReference>
<dbReference type="InterPro" id="IPR033965">
    <property type="entry name" value="ComQ"/>
</dbReference>
<accession>A0A072P2D5</accession>